<protein>
    <recommendedName>
        <fullName evidence="3">GlcNAc-PI de-N-acetylase</fullName>
    </recommendedName>
</protein>
<dbReference type="STRING" id="1801668.A3D46_02670"/>
<name>A0A1G2E6C4_9BACT</name>
<comment type="caution">
    <text evidence="1">The sequence shown here is derived from an EMBL/GenBank/DDBJ whole genome shotgun (WGS) entry which is preliminary data.</text>
</comment>
<dbReference type="InterPro" id="IPR003737">
    <property type="entry name" value="GlcNAc_PI_deacetylase-related"/>
</dbReference>
<dbReference type="PANTHER" id="PTHR12993">
    <property type="entry name" value="N-ACETYLGLUCOSAMINYL-PHOSPHATIDYLINOSITOL DE-N-ACETYLASE-RELATED"/>
    <property type="match status" value="1"/>
</dbReference>
<evidence type="ECO:0008006" key="3">
    <source>
        <dbReference type="Google" id="ProtNLM"/>
    </source>
</evidence>
<dbReference type="Pfam" id="PF02585">
    <property type="entry name" value="PIG-L"/>
    <property type="match status" value="1"/>
</dbReference>
<dbReference type="Gene3D" id="3.40.50.10320">
    <property type="entry name" value="LmbE-like"/>
    <property type="match status" value="1"/>
</dbReference>
<dbReference type="AlphaFoldDB" id="A0A1G2E6C4"/>
<gene>
    <name evidence="1" type="ORF">A3D46_02670</name>
</gene>
<dbReference type="GO" id="GO:0016811">
    <property type="term" value="F:hydrolase activity, acting on carbon-nitrogen (but not peptide) bonds, in linear amides"/>
    <property type="evidence" value="ECO:0007669"/>
    <property type="project" value="TreeGrafter"/>
</dbReference>
<organism evidence="1 2">
    <name type="scientific">Candidatus Nealsonbacteria bacterium RIFCSPHIGHO2_02_FULL_43_13</name>
    <dbReference type="NCBI Taxonomy" id="1801668"/>
    <lineage>
        <taxon>Bacteria</taxon>
        <taxon>Candidatus Nealsoniibacteriota</taxon>
    </lineage>
</organism>
<dbReference type="PANTHER" id="PTHR12993:SF28">
    <property type="entry name" value="LMBE FAMILY PROTEIN"/>
    <property type="match status" value="1"/>
</dbReference>
<dbReference type="Proteomes" id="UP000178703">
    <property type="component" value="Unassembled WGS sequence"/>
</dbReference>
<sequence length="241" mass="27281">MEGINFKGKTILAIGAHPDDNDFGFGATVAKATKAGAQVIYLLATKGQRGSSNKFLNPERLSKIRMKEQEKAAKVLGVKSVYFLDYNDGELVPNIKLKEELVRFIRRYKPEIVFTSDPSRFFFKEYGFINHADHRAIGEAVLDAVYPLARDLLSFPEHRKIGLRPHKVKELLMPSFLPEDANYFIDVTDTFATKIKALSCHESQIKSVKKLRQRMKTRAVAMGGKAGFKFAEAFIRLKLPR</sequence>
<dbReference type="SUPFAM" id="SSF102588">
    <property type="entry name" value="LmbE-like"/>
    <property type="match status" value="1"/>
</dbReference>
<evidence type="ECO:0000313" key="1">
    <source>
        <dbReference type="EMBL" id="OGZ21397.1"/>
    </source>
</evidence>
<reference evidence="1 2" key="1">
    <citation type="journal article" date="2016" name="Nat. Commun.">
        <title>Thousands of microbial genomes shed light on interconnected biogeochemical processes in an aquifer system.</title>
        <authorList>
            <person name="Anantharaman K."/>
            <person name="Brown C.T."/>
            <person name="Hug L.A."/>
            <person name="Sharon I."/>
            <person name="Castelle C.J."/>
            <person name="Probst A.J."/>
            <person name="Thomas B.C."/>
            <person name="Singh A."/>
            <person name="Wilkins M.J."/>
            <person name="Karaoz U."/>
            <person name="Brodie E.L."/>
            <person name="Williams K.H."/>
            <person name="Hubbard S.S."/>
            <person name="Banfield J.F."/>
        </authorList>
    </citation>
    <scope>NUCLEOTIDE SEQUENCE [LARGE SCALE GENOMIC DNA]</scope>
</reference>
<dbReference type="EMBL" id="MHMD01000024">
    <property type="protein sequence ID" value="OGZ21397.1"/>
    <property type="molecule type" value="Genomic_DNA"/>
</dbReference>
<evidence type="ECO:0000313" key="2">
    <source>
        <dbReference type="Proteomes" id="UP000178703"/>
    </source>
</evidence>
<dbReference type="InterPro" id="IPR024078">
    <property type="entry name" value="LmbE-like_dom_sf"/>
</dbReference>
<proteinExistence type="predicted"/>
<accession>A0A1G2E6C4</accession>